<feature type="domain" description="Tc1-like transposase DDE" evidence="1">
    <location>
        <begin position="28"/>
        <end position="123"/>
    </location>
</feature>
<dbReference type="Proteomes" id="UP000499080">
    <property type="component" value="Unassembled WGS sequence"/>
</dbReference>
<dbReference type="InterPro" id="IPR038717">
    <property type="entry name" value="Tc1-like_DDE_dom"/>
</dbReference>
<dbReference type="GO" id="GO:0003676">
    <property type="term" value="F:nucleic acid binding"/>
    <property type="evidence" value="ECO:0007669"/>
    <property type="project" value="InterPro"/>
</dbReference>
<name>A0A4Y2A571_ARAVE</name>
<evidence type="ECO:0000313" key="2">
    <source>
        <dbReference type="EMBL" id="GBL74569.1"/>
    </source>
</evidence>
<dbReference type="Pfam" id="PF13358">
    <property type="entry name" value="DDE_3"/>
    <property type="match status" value="1"/>
</dbReference>
<keyword evidence="3" id="KW-1185">Reference proteome</keyword>
<dbReference type="InterPro" id="IPR036397">
    <property type="entry name" value="RNaseH_sf"/>
</dbReference>
<gene>
    <name evidence="2" type="ORF">AVEN_235483_1</name>
</gene>
<dbReference type="Gene3D" id="3.30.420.10">
    <property type="entry name" value="Ribonuclease H-like superfamily/Ribonuclease H"/>
    <property type="match status" value="1"/>
</dbReference>
<protein>
    <recommendedName>
        <fullName evidence="1">Tc1-like transposase DDE domain-containing protein</fullName>
    </recommendedName>
</protein>
<dbReference type="AlphaFoldDB" id="A0A4Y2A571"/>
<organism evidence="2 3">
    <name type="scientific">Araneus ventricosus</name>
    <name type="common">Orbweaver spider</name>
    <name type="synonym">Epeira ventricosa</name>
    <dbReference type="NCBI Taxonomy" id="182803"/>
    <lineage>
        <taxon>Eukaryota</taxon>
        <taxon>Metazoa</taxon>
        <taxon>Ecdysozoa</taxon>
        <taxon>Arthropoda</taxon>
        <taxon>Chelicerata</taxon>
        <taxon>Arachnida</taxon>
        <taxon>Araneae</taxon>
        <taxon>Araneomorphae</taxon>
        <taxon>Entelegynae</taxon>
        <taxon>Araneoidea</taxon>
        <taxon>Araneidae</taxon>
        <taxon>Araneus</taxon>
    </lineage>
</organism>
<sequence length="184" mass="21464">MERTRDPLPTLQCPRNRPLWWRGLMVWAGIMLYGRTPLHVFERGTVTGVRYRDEILEPYVRLFRGAVGPEFILMDDNARPHRALLVDEFLESEDIRRMDWPARSPDLNPIDHVWDALGRAIATRNPLLRTIQEMKTALLNEWDQLPQEMINCLISSMKSRCKACKRGPYPLLTHFFVYSATAVS</sequence>
<evidence type="ECO:0000313" key="3">
    <source>
        <dbReference type="Proteomes" id="UP000499080"/>
    </source>
</evidence>
<comment type="caution">
    <text evidence="2">The sequence shown here is derived from an EMBL/GenBank/DDBJ whole genome shotgun (WGS) entry which is preliminary data.</text>
</comment>
<reference evidence="2 3" key="1">
    <citation type="journal article" date="2019" name="Sci. Rep.">
        <title>Orb-weaving spider Araneus ventricosus genome elucidates the spidroin gene catalogue.</title>
        <authorList>
            <person name="Kono N."/>
            <person name="Nakamura H."/>
            <person name="Ohtoshi R."/>
            <person name="Moran D.A.P."/>
            <person name="Shinohara A."/>
            <person name="Yoshida Y."/>
            <person name="Fujiwara M."/>
            <person name="Mori M."/>
            <person name="Tomita M."/>
            <person name="Arakawa K."/>
        </authorList>
    </citation>
    <scope>NUCLEOTIDE SEQUENCE [LARGE SCALE GENOMIC DNA]</scope>
</reference>
<evidence type="ECO:0000259" key="1">
    <source>
        <dbReference type="Pfam" id="PF13358"/>
    </source>
</evidence>
<proteinExistence type="predicted"/>
<dbReference type="EMBL" id="BGPR01000005">
    <property type="protein sequence ID" value="GBL74569.1"/>
    <property type="molecule type" value="Genomic_DNA"/>
</dbReference>
<accession>A0A4Y2A571</accession>
<dbReference type="OrthoDB" id="4843387at2759"/>